<dbReference type="GO" id="GO:0003810">
    <property type="term" value="F:protein-glutamine gamma-glutamyltransferase activity"/>
    <property type="evidence" value="ECO:0007669"/>
    <property type="project" value="TreeGrafter"/>
</dbReference>
<reference evidence="3 4" key="1">
    <citation type="journal article" date="2020" name="G3 (Bethesda)">
        <title>Draft Genome of the Common Snapping Turtle, Chelydra serpentina, a Model for Phenotypic Plasticity in Reptiles.</title>
        <authorList>
            <person name="Das D."/>
            <person name="Singh S.K."/>
            <person name="Bierstedt J."/>
            <person name="Erickson A."/>
            <person name="Galli G.L.J."/>
            <person name="Crossley D.A. 2nd"/>
            <person name="Rhen T."/>
        </authorList>
    </citation>
    <scope>NUCLEOTIDE SEQUENCE [LARGE SCALE GENOMIC DNA]</scope>
    <source>
        <strain evidence="3">KW</strain>
    </source>
</reference>
<protein>
    <submittedName>
        <fullName evidence="3">Transglutaminase 6</fullName>
    </submittedName>
</protein>
<gene>
    <name evidence="3" type="primary">TGM6</name>
    <name evidence="3" type="ORF">G0U57_016916</name>
</gene>
<dbReference type="Proteomes" id="UP000765507">
    <property type="component" value="Unassembled WGS sequence"/>
</dbReference>
<feature type="domain" description="Transglutaminase-like" evidence="2">
    <location>
        <begin position="1"/>
        <end position="74"/>
    </location>
</feature>
<dbReference type="SMART" id="SM00460">
    <property type="entry name" value="TGc"/>
    <property type="match status" value="1"/>
</dbReference>
<dbReference type="PANTHER" id="PTHR11590:SF50">
    <property type="entry name" value="PROTEIN-GLUTAMINE GAMMA-GLUTAMYLTRANSFERASE 6"/>
    <property type="match status" value="1"/>
</dbReference>
<evidence type="ECO:0000313" key="4">
    <source>
        <dbReference type="Proteomes" id="UP000765507"/>
    </source>
</evidence>
<name>A0A8T1S7B1_CHESE</name>
<comment type="caution">
    <text evidence="3">The sequence shown here is derived from an EMBL/GenBank/DDBJ whole genome shotgun (WGS) entry which is preliminary data.</text>
</comment>
<dbReference type="InterPro" id="IPR036985">
    <property type="entry name" value="Transglutaminase-like_sf"/>
</dbReference>
<dbReference type="SUPFAM" id="SSF54001">
    <property type="entry name" value="Cysteine proteinases"/>
    <property type="match status" value="1"/>
</dbReference>
<dbReference type="PANTHER" id="PTHR11590">
    <property type="entry name" value="PROTEIN-GLUTAMINE GAMMA-GLUTAMYLTRANSFERASE"/>
    <property type="match status" value="1"/>
</dbReference>
<dbReference type="InterPro" id="IPR050779">
    <property type="entry name" value="Transglutaminase"/>
</dbReference>
<sequence length="207" mass="23140">MRCLGIPTRLISNFNSAHDSDGNLSIDKYYDSAGKSLNISRDSSWDYHVWNEVWFIRRDLGTAYSGWQVLDSTPQEQSKGIFQCGPASVRAIKEGDVDLDYDTLFVFTEVNADCNQWIVYKDGTRKKVYCDTERIGKAISTKAVGSNSRVDVTNNYKYPEGKGKLSQLIPLGVLGTGGLGLVAYFGLISSLLHLEQYSWQYCFSLAS</sequence>
<evidence type="ECO:0000313" key="3">
    <source>
        <dbReference type="EMBL" id="KAG6924597.1"/>
    </source>
</evidence>
<dbReference type="InterPro" id="IPR002931">
    <property type="entry name" value="Transglutaminase-like"/>
</dbReference>
<feature type="transmembrane region" description="Helical" evidence="1">
    <location>
        <begin position="168"/>
        <end position="188"/>
    </location>
</feature>
<dbReference type="OrthoDB" id="437511at2759"/>
<keyword evidence="1" id="KW-0472">Membrane</keyword>
<keyword evidence="1" id="KW-0812">Transmembrane</keyword>
<keyword evidence="1" id="KW-1133">Transmembrane helix</keyword>
<accession>A0A8T1S7B1</accession>
<evidence type="ECO:0000256" key="1">
    <source>
        <dbReference type="SAM" id="Phobius"/>
    </source>
</evidence>
<dbReference type="Gene3D" id="3.90.260.10">
    <property type="entry name" value="Transglutaminase-like"/>
    <property type="match status" value="1"/>
</dbReference>
<proteinExistence type="predicted"/>
<dbReference type="AlphaFoldDB" id="A0A8T1S7B1"/>
<dbReference type="EMBL" id="JAHGAV010000566">
    <property type="protein sequence ID" value="KAG6924597.1"/>
    <property type="molecule type" value="Genomic_DNA"/>
</dbReference>
<organism evidence="3 4">
    <name type="scientific">Chelydra serpentina</name>
    <name type="common">Snapping turtle</name>
    <name type="synonym">Testudo serpentina</name>
    <dbReference type="NCBI Taxonomy" id="8475"/>
    <lineage>
        <taxon>Eukaryota</taxon>
        <taxon>Metazoa</taxon>
        <taxon>Chordata</taxon>
        <taxon>Craniata</taxon>
        <taxon>Vertebrata</taxon>
        <taxon>Euteleostomi</taxon>
        <taxon>Archelosauria</taxon>
        <taxon>Testudinata</taxon>
        <taxon>Testudines</taxon>
        <taxon>Cryptodira</taxon>
        <taxon>Durocryptodira</taxon>
        <taxon>Americhelydia</taxon>
        <taxon>Chelydroidea</taxon>
        <taxon>Chelydridae</taxon>
        <taxon>Chelydra</taxon>
    </lineage>
</organism>
<dbReference type="InterPro" id="IPR038765">
    <property type="entry name" value="Papain-like_cys_pep_sf"/>
</dbReference>
<evidence type="ECO:0000259" key="2">
    <source>
        <dbReference type="SMART" id="SM00460"/>
    </source>
</evidence>
<keyword evidence="4" id="KW-1185">Reference proteome</keyword>
<dbReference type="Pfam" id="PF01841">
    <property type="entry name" value="Transglut_core"/>
    <property type="match status" value="1"/>
</dbReference>
<dbReference type="GO" id="GO:0005737">
    <property type="term" value="C:cytoplasm"/>
    <property type="evidence" value="ECO:0007669"/>
    <property type="project" value="TreeGrafter"/>
</dbReference>